<keyword evidence="4" id="KW-1185">Reference proteome</keyword>
<reference evidence="2 4" key="1">
    <citation type="submission" date="2016-10" db="EMBL/GenBank/DDBJ databases">
        <authorList>
            <person name="Varghese N."/>
            <person name="Submissions S."/>
        </authorList>
    </citation>
    <scope>NUCLEOTIDE SEQUENCE [LARGE SCALE GENOMIC DNA]</scope>
    <source>
        <strain evidence="2 4">GMCC 1.11211</strain>
    </source>
</reference>
<comment type="caution">
    <text evidence="3">The sequence shown here is derived from an EMBL/GenBank/DDBJ whole genome shotgun (WGS) entry which is preliminary data.</text>
</comment>
<organism evidence="3 5">
    <name type="scientific">Cryobacterium levicorallinum</name>
    <dbReference type="NCBI Taxonomy" id="995038"/>
    <lineage>
        <taxon>Bacteria</taxon>
        <taxon>Bacillati</taxon>
        <taxon>Actinomycetota</taxon>
        <taxon>Actinomycetes</taxon>
        <taxon>Micrococcales</taxon>
        <taxon>Microbacteriaceae</taxon>
        <taxon>Cryobacterium</taxon>
    </lineage>
</organism>
<evidence type="ECO:0000313" key="2">
    <source>
        <dbReference type="EMBL" id="SFH42330.1"/>
    </source>
</evidence>
<dbReference type="STRING" id="995038.SAMN05216274_1059"/>
<dbReference type="EMBL" id="FOPW01000005">
    <property type="protein sequence ID" value="SFH42330.1"/>
    <property type="molecule type" value="Genomic_DNA"/>
</dbReference>
<reference evidence="3 5" key="2">
    <citation type="submission" date="2019-03" db="EMBL/GenBank/DDBJ databases">
        <title>Genomics of glacier-inhabiting Cryobacterium strains.</title>
        <authorList>
            <person name="Liu Q."/>
            <person name="Xin Y.-H."/>
        </authorList>
    </citation>
    <scope>NUCLEOTIDE SEQUENCE [LARGE SCALE GENOMIC DNA]</scope>
    <source>
        <strain evidence="3 5">Hh34</strain>
    </source>
</reference>
<dbReference type="Proteomes" id="UP000199681">
    <property type="component" value="Unassembled WGS sequence"/>
</dbReference>
<dbReference type="InterPro" id="IPR011256">
    <property type="entry name" value="Reg_factor_effector_dom_sf"/>
</dbReference>
<proteinExistence type="predicted"/>
<dbReference type="AlphaFoldDB" id="A0A1I2ZXC5"/>
<evidence type="ECO:0000313" key="4">
    <source>
        <dbReference type="Proteomes" id="UP000199681"/>
    </source>
</evidence>
<evidence type="ECO:0000313" key="5">
    <source>
        <dbReference type="Proteomes" id="UP000297963"/>
    </source>
</evidence>
<gene>
    <name evidence="3" type="ORF">E3O11_13125</name>
    <name evidence="2" type="ORF">SAMN05216274_1059</name>
</gene>
<protein>
    <submittedName>
        <fullName evidence="2">Effector-binding domain-containing protein</fullName>
    </submittedName>
</protein>
<dbReference type="Proteomes" id="UP000297963">
    <property type="component" value="Unassembled WGS sequence"/>
</dbReference>
<dbReference type="RefSeq" id="WP_092449000.1">
    <property type="nucleotide sequence ID" value="NZ_BKAC01000004.1"/>
</dbReference>
<dbReference type="Gene3D" id="3.20.80.10">
    <property type="entry name" value="Regulatory factor, effector binding domain"/>
    <property type="match status" value="1"/>
</dbReference>
<dbReference type="SUPFAM" id="SSF55136">
    <property type="entry name" value="Probable bacterial effector-binding domain"/>
    <property type="match status" value="1"/>
</dbReference>
<dbReference type="EMBL" id="SOFE01000023">
    <property type="protein sequence ID" value="TFB82798.1"/>
    <property type="molecule type" value="Genomic_DNA"/>
</dbReference>
<accession>A0A1I2ZXC5</accession>
<sequence length="146" mass="15652">MEIVELGETAVIGIEVVAYFGQLRSEMPAAWRELFSRQDELPNSGASVFVEASNHLGDGLYRETIGAIAVAADAPVPDGMTVALLPGGRFVHHRHVGSVATITGGFQSIYDWAAEQGLTLGNRKLDVGYTAAGVQRTHELYVNVLI</sequence>
<dbReference type="Pfam" id="PF14526">
    <property type="entry name" value="Cass2"/>
    <property type="match status" value="1"/>
</dbReference>
<dbReference type="InterPro" id="IPR029441">
    <property type="entry name" value="Cass2"/>
</dbReference>
<feature type="domain" description="Integron-associated effector binding protein" evidence="1">
    <location>
        <begin position="2"/>
        <end position="116"/>
    </location>
</feature>
<evidence type="ECO:0000313" key="3">
    <source>
        <dbReference type="EMBL" id="TFB82798.1"/>
    </source>
</evidence>
<name>A0A1I2ZXC5_9MICO</name>
<evidence type="ECO:0000259" key="1">
    <source>
        <dbReference type="Pfam" id="PF14526"/>
    </source>
</evidence>